<proteinExistence type="predicted"/>
<feature type="compositionally biased region" description="Low complexity" evidence="1">
    <location>
        <begin position="797"/>
        <end position="807"/>
    </location>
</feature>
<name>A0ABR3IYQ6_9AGAR</name>
<feature type="region of interest" description="Disordered" evidence="1">
    <location>
        <begin position="797"/>
        <end position="827"/>
    </location>
</feature>
<organism evidence="2 3">
    <name type="scientific">Hohenbuehelia grisea</name>
    <dbReference type="NCBI Taxonomy" id="104357"/>
    <lineage>
        <taxon>Eukaryota</taxon>
        <taxon>Fungi</taxon>
        <taxon>Dikarya</taxon>
        <taxon>Basidiomycota</taxon>
        <taxon>Agaricomycotina</taxon>
        <taxon>Agaricomycetes</taxon>
        <taxon>Agaricomycetidae</taxon>
        <taxon>Agaricales</taxon>
        <taxon>Pleurotineae</taxon>
        <taxon>Pleurotaceae</taxon>
        <taxon>Hohenbuehelia</taxon>
    </lineage>
</organism>
<sequence>MISSSLQALGAIPVGKFLSAPSSGPESLDLALHIQDIGPNSDGGPESPVQPTKSPELAKSEPTATSVPPANPITQIFELCQRVFGTTAGSMKFEFVEDSGPDSLQCIFTIQRPDGTRRLFRSDPSYSMARKNEAKTQAASIAMEMGAVEFIITGDHEGSLTSKGILAPLHKLDQLPSIAPDRSTQDDVSIQTIEECCREWRAGIIMPYWVPLSEGKGADKYGAALRIRLSPHCSRVFSTPIAYDTIGEAKKACANMALAEDVLEFIKYGNGQISPTVADEPELEGRNNSFMPTQAISLQAFYDTLPQPFPQPELVIGRTASGINGPGWLNSVIQASRGTRLVPQFIYTTDPAIGLTGCLLRLERPEECKSYLVDPLFSKRADAKSAVCLLAISQGIGAYIRTVTEEVQNKISPRMRRLANERIFPLFNAESLKIRPENYPVYEFERVQGAFGCTLKLTFQEPDGVREYVVPAAYATKADAKVAVAWTAAEDGAAELLRFRGQSPPVGYICFATHLSEDSGEMPRFAWKRKYFDGGDSSGPANKMFKSAVGDALSPTFTNGNSTNGSHNISKWSSDEPFASGSSRPGSTGYAALNGGRPVGWNRAGPSNAGNFRGNANFGSRGGFSPYTAGARRGFGGGPGSHFWGAASYPPAPSSSPYNPIPANATPPQWLAATAAVNPLVFNNANAPASAPVANYHPSPHLPPQSPVGTPGTSIPTASGGNLGNSSSPTHAHIAYPPSPFSAPPAAAAFPHPLPPFPPQPVSHTSPSLKFPVLPFAHARPPFPPPLFIPPVASVPPVTASPSTPTSQGAGSHADAQKADQPSTSPSIQDLRRAILMKAKKFADAAGVSKSLPTTKSTKYSASSDSDDEPELIVSKVKKPKAKSTDYMVALLAYCTDENVAPPDFHDEAVEGEGGKQVFRVWAIMGDDHLELAGRYASLAEGKNRLAKQILAHVRKTRTAGI</sequence>
<feature type="region of interest" description="Disordered" evidence="1">
    <location>
        <begin position="35"/>
        <end position="70"/>
    </location>
</feature>
<evidence type="ECO:0000256" key="1">
    <source>
        <dbReference type="SAM" id="MobiDB-lite"/>
    </source>
</evidence>
<dbReference type="Proteomes" id="UP001556367">
    <property type="component" value="Unassembled WGS sequence"/>
</dbReference>
<comment type="caution">
    <text evidence="2">The sequence shown here is derived from an EMBL/GenBank/DDBJ whole genome shotgun (WGS) entry which is preliminary data.</text>
</comment>
<protein>
    <submittedName>
        <fullName evidence="2">Uncharacterized protein</fullName>
    </submittedName>
</protein>
<feature type="compositionally biased region" description="Polar residues" evidence="1">
    <location>
        <begin position="707"/>
        <end position="730"/>
    </location>
</feature>
<evidence type="ECO:0000313" key="3">
    <source>
        <dbReference type="Proteomes" id="UP001556367"/>
    </source>
</evidence>
<keyword evidence="3" id="KW-1185">Reference proteome</keyword>
<accession>A0ABR3IYQ6</accession>
<feature type="compositionally biased region" description="Polar residues" evidence="1">
    <location>
        <begin position="559"/>
        <end position="572"/>
    </location>
</feature>
<evidence type="ECO:0000313" key="2">
    <source>
        <dbReference type="EMBL" id="KAL0948377.1"/>
    </source>
</evidence>
<gene>
    <name evidence="2" type="ORF">HGRIS_010959</name>
</gene>
<feature type="region of interest" description="Disordered" evidence="1">
    <location>
        <begin position="559"/>
        <end position="591"/>
    </location>
</feature>
<feature type="region of interest" description="Disordered" evidence="1">
    <location>
        <begin position="698"/>
        <end position="738"/>
    </location>
</feature>
<reference evidence="3" key="1">
    <citation type="submission" date="2024-06" db="EMBL/GenBank/DDBJ databases">
        <title>Multi-omics analyses provide insights into the biosynthesis of the anticancer antibiotic pleurotin in Hohenbuehelia grisea.</title>
        <authorList>
            <person name="Weaver J.A."/>
            <person name="Alberti F."/>
        </authorList>
    </citation>
    <scope>NUCLEOTIDE SEQUENCE [LARGE SCALE GENOMIC DNA]</scope>
    <source>
        <strain evidence="3">T-177</strain>
    </source>
</reference>
<dbReference type="EMBL" id="JASNQZ010000014">
    <property type="protein sequence ID" value="KAL0948377.1"/>
    <property type="molecule type" value="Genomic_DNA"/>
</dbReference>